<dbReference type="Gene3D" id="3.30.230.10">
    <property type="match status" value="1"/>
</dbReference>
<dbReference type="Gene3D" id="2.40.30.10">
    <property type="entry name" value="Translation factors"/>
    <property type="match status" value="1"/>
</dbReference>
<keyword evidence="4" id="KW-0342">GTP-binding</keyword>
<dbReference type="GO" id="GO:0005739">
    <property type="term" value="C:mitochondrion"/>
    <property type="evidence" value="ECO:0007669"/>
    <property type="project" value="TreeGrafter"/>
</dbReference>
<dbReference type="InterPro" id="IPR005517">
    <property type="entry name" value="Transl_elong_EFG/EF2_IV"/>
</dbReference>
<evidence type="ECO:0000259" key="6">
    <source>
        <dbReference type="SMART" id="SM00889"/>
    </source>
</evidence>
<dbReference type="SUPFAM" id="SSF54001">
    <property type="entry name" value="Cysteine proteinases"/>
    <property type="match status" value="1"/>
</dbReference>
<dbReference type="AlphaFoldDB" id="A0A445EFH9"/>
<dbReference type="InterPro" id="IPR000169">
    <property type="entry name" value="Pept_cys_AS"/>
</dbReference>
<dbReference type="SUPFAM" id="SSF54980">
    <property type="entry name" value="EF-G C-terminal domain-like"/>
    <property type="match status" value="1"/>
</dbReference>
<dbReference type="SUPFAM" id="SSF54211">
    <property type="entry name" value="Ribosomal protein S5 domain 2-like"/>
    <property type="match status" value="1"/>
</dbReference>
<evidence type="ECO:0000313" key="7">
    <source>
        <dbReference type="EMBL" id="RYR74013.1"/>
    </source>
</evidence>
<dbReference type="EMBL" id="SDMP01000002">
    <property type="protein sequence ID" value="RYR74013.1"/>
    <property type="molecule type" value="Genomic_DNA"/>
</dbReference>
<dbReference type="Gene3D" id="3.90.70.10">
    <property type="entry name" value="Cysteine proteinases"/>
    <property type="match status" value="1"/>
</dbReference>
<protein>
    <recommendedName>
        <fullName evidence="9">Translation elongation factor EFG/EF2 domain-containing protein</fullName>
    </recommendedName>
</protein>
<dbReference type="Gene3D" id="3.30.70.870">
    <property type="entry name" value="Elongation Factor G (Translational Gtpase), domain 3"/>
    <property type="match status" value="1"/>
</dbReference>
<organism evidence="7 8">
    <name type="scientific">Arachis hypogaea</name>
    <name type="common">Peanut</name>
    <dbReference type="NCBI Taxonomy" id="3818"/>
    <lineage>
        <taxon>Eukaryota</taxon>
        <taxon>Viridiplantae</taxon>
        <taxon>Streptophyta</taxon>
        <taxon>Embryophyta</taxon>
        <taxon>Tracheophyta</taxon>
        <taxon>Spermatophyta</taxon>
        <taxon>Magnoliopsida</taxon>
        <taxon>eudicotyledons</taxon>
        <taxon>Gunneridae</taxon>
        <taxon>Pentapetalae</taxon>
        <taxon>rosids</taxon>
        <taxon>fabids</taxon>
        <taxon>Fabales</taxon>
        <taxon>Fabaceae</taxon>
        <taxon>Papilionoideae</taxon>
        <taxon>50 kb inversion clade</taxon>
        <taxon>dalbergioids sensu lato</taxon>
        <taxon>Dalbergieae</taxon>
        <taxon>Pterocarpus clade</taxon>
        <taxon>Arachis</taxon>
    </lineage>
</organism>
<evidence type="ECO:0000313" key="8">
    <source>
        <dbReference type="Proteomes" id="UP000289738"/>
    </source>
</evidence>
<dbReference type="InterPro" id="IPR000668">
    <property type="entry name" value="Peptidase_C1A_C"/>
</dbReference>
<dbReference type="InterPro" id="IPR020568">
    <property type="entry name" value="Ribosomal_Su5_D2-typ_SF"/>
</dbReference>
<dbReference type="GO" id="GO:0005525">
    <property type="term" value="F:GTP binding"/>
    <property type="evidence" value="ECO:0007669"/>
    <property type="project" value="UniProtKB-KW"/>
</dbReference>
<evidence type="ECO:0000256" key="1">
    <source>
        <dbReference type="ARBA" id="ARBA00022741"/>
    </source>
</evidence>
<evidence type="ECO:0000256" key="2">
    <source>
        <dbReference type="ARBA" id="ARBA00022768"/>
    </source>
</evidence>
<dbReference type="PANTHER" id="PTHR43636:SF2">
    <property type="entry name" value="ELONGATION FACTOR G, MITOCHONDRIAL"/>
    <property type="match status" value="1"/>
</dbReference>
<proteinExistence type="predicted"/>
<dbReference type="GO" id="GO:0070125">
    <property type="term" value="P:mitochondrial translational elongation"/>
    <property type="evidence" value="ECO:0007669"/>
    <property type="project" value="TreeGrafter"/>
</dbReference>
<dbReference type="GO" id="GO:0008234">
    <property type="term" value="F:cysteine-type peptidase activity"/>
    <property type="evidence" value="ECO:0007669"/>
    <property type="project" value="InterPro"/>
</dbReference>
<dbReference type="InterPro" id="IPR038765">
    <property type="entry name" value="Papain-like_cys_pep_sf"/>
</dbReference>
<comment type="caution">
    <text evidence="7">The sequence shown here is derived from an EMBL/GenBank/DDBJ whole genome shotgun (WGS) entry which is preliminary data.</text>
</comment>
<dbReference type="Pfam" id="PF03764">
    <property type="entry name" value="EFG_IV"/>
    <property type="match status" value="1"/>
</dbReference>
<dbReference type="PROSITE" id="PS00139">
    <property type="entry name" value="THIOL_PROTEASE_CYS"/>
    <property type="match status" value="1"/>
</dbReference>
<name>A0A445EFH9_ARAHY</name>
<dbReference type="Pfam" id="PF00112">
    <property type="entry name" value="Peptidase_C1"/>
    <property type="match status" value="1"/>
</dbReference>
<dbReference type="PANTHER" id="PTHR43636">
    <property type="entry name" value="ELONGATION FACTOR G, MITOCHONDRIAL"/>
    <property type="match status" value="1"/>
</dbReference>
<dbReference type="Proteomes" id="UP000289738">
    <property type="component" value="Chromosome A02"/>
</dbReference>
<dbReference type="SMART" id="SM00645">
    <property type="entry name" value="Pept_C1"/>
    <property type="match status" value="1"/>
</dbReference>
<dbReference type="GO" id="GO:0003746">
    <property type="term" value="F:translation elongation factor activity"/>
    <property type="evidence" value="ECO:0007669"/>
    <property type="project" value="UniProtKB-KW"/>
</dbReference>
<dbReference type="InterPro" id="IPR014721">
    <property type="entry name" value="Ribsml_uS5_D2-typ_fold_subgr"/>
</dbReference>
<dbReference type="InterPro" id="IPR035647">
    <property type="entry name" value="EFG_III/V"/>
</dbReference>
<keyword evidence="2" id="KW-0251">Elongation factor</keyword>
<feature type="domain" description="Translation elongation factor EFG/EF2" evidence="6">
    <location>
        <begin position="274"/>
        <end position="378"/>
    </location>
</feature>
<dbReference type="GO" id="GO:0003924">
    <property type="term" value="F:GTPase activity"/>
    <property type="evidence" value="ECO:0007669"/>
    <property type="project" value="TreeGrafter"/>
</dbReference>
<reference evidence="7 8" key="1">
    <citation type="submission" date="2019-01" db="EMBL/GenBank/DDBJ databases">
        <title>Sequencing of cultivated peanut Arachis hypogaea provides insights into genome evolution and oil improvement.</title>
        <authorList>
            <person name="Chen X."/>
        </authorList>
    </citation>
    <scope>NUCLEOTIDE SEQUENCE [LARGE SCALE GENOMIC DNA]</scope>
    <source>
        <strain evidence="8">cv. Fuhuasheng</strain>
        <tissue evidence="7">Leaves</tissue>
    </source>
</reference>
<keyword evidence="1" id="KW-0547">Nucleotide-binding</keyword>
<keyword evidence="3" id="KW-0648">Protein biosynthesis</keyword>
<evidence type="ECO:0000256" key="4">
    <source>
        <dbReference type="ARBA" id="ARBA00023134"/>
    </source>
</evidence>
<evidence type="ECO:0008006" key="9">
    <source>
        <dbReference type="Google" id="ProtNLM"/>
    </source>
</evidence>
<evidence type="ECO:0000259" key="5">
    <source>
        <dbReference type="SMART" id="SM00645"/>
    </source>
</evidence>
<dbReference type="SMART" id="SM00889">
    <property type="entry name" value="EFG_IV"/>
    <property type="match status" value="1"/>
</dbReference>
<evidence type="ECO:0000256" key="3">
    <source>
        <dbReference type="ARBA" id="ARBA00022917"/>
    </source>
</evidence>
<accession>A0A445EFH9</accession>
<dbReference type="STRING" id="3818.A0A445EFH9"/>
<dbReference type="GO" id="GO:0006508">
    <property type="term" value="P:proteolysis"/>
    <property type="evidence" value="ECO:0007669"/>
    <property type="project" value="InterPro"/>
</dbReference>
<gene>
    <name evidence="7" type="ORF">Ahy_A02g008608</name>
</gene>
<keyword evidence="8" id="KW-1185">Reference proteome</keyword>
<feature type="domain" description="Peptidase C1A papain C-terminal" evidence="5">
    <location>
        <begin position="96"/>
        <end position="261"/>
    </location>
</feature>
<sequence>MFITATQPHLHLLEPNPSLHPENPNLHHAAIYLTARHSSCGPSRRSGRRAARLSLSRFCSPLPVVKYCSENNKRLIHFFTCEVYGKTIGSFLPKDSSASVDWREKGAVSPLKDQGQCGSCWAFSTVAVVEGNNKIVRGELISLSEQELLYRFLVSGSNFNVVILKGKFLIYLSSTDSPIPTIKTLTRIRTLQHGFRDAWKPHQVEWCNKPCHVREAHAGQIVAVFGVDCASGDTFTDGSVKYTMTSMNVPEPVMSLAVQPVSKDFGGQFSKALNRFQKEDPTFRTQRVGRYIEPLPAGSPTKFEFENLLVGQAMPSGFIPAIEKGFKEVANSGALIAHPVENLRVVLTDGAAHAVDSSEPAFKLASIDAFRQCYTASRPVILEPVMLVELKVPTEFQGVVAGEKVLLLAMIRKEMTLSSLPILSISILIPFPSSYDKKAYNETLLKLARLFQRNLETFTNHKIGKDNKLTEEILAAGPLHSTKKDSTK</sequence>